<dbReference type="SUPFAM" id="SSF52540">
    <property type="entry name" value="P-loop containing nucleoside triphosphate hydrolases"/>
    <property type="match status" value="1"/>
</dbReference>
<dbReference type="InterPro" id="IPR052026">
    <property type="entry name" value="ExeA_AAA_ATPase_DNA-bind"/>
</dbReference>
<organism evidence="2 3">
    <name type="scientific">Meiothermus hypogaeus NBRC 106114</name>
    <dbReference type="NCBI Taxonomy" id="1227553"/>
    <lineage>
        <taxon>Bacteria</taxon>
        <taxon>Thermotogati</taxon>
        <taxon>Deinococcota</taxon>
        <taxon>Deinococci</taxon>
        <taxon>Thermales</taxon>
        <taxon>Thermaceae</taxon>
        <taxon>Meiothermus</taxon>
    </lineage>
</organism>
<dbReference type="PANTHER" id="PTHR35894:SF1">
    <property type="entry name" value="PHOSPHORIBULOKINASE _ URIDINE KINASE FAMILY"/>
    <property type="match status" value="1"/>
</dbReference>
<dbReference type="InterPro" id="IPR049945">
    <property type="entry name" value="AAA_22"/>
</dbReference>
<dbReference type="PANTHER" id="PTHR35894">
    <property type="entry name" value="GENERAL SECRETION PATHWAY PROTEIN A-RELATED"/>
    <property type="match status" value="1"/>
</dbReference>
<comment type="caution">
    <text evidence="2">The sequence shown here is derived from an EMBL/GenBank/DDBJ whole genome shotgun (WGS) entry which is preliminary data.</text>
</comment>
<sequence>MAQQPPYINPEDVDKIVEDWLASEYGDVLDDETDFVQTRATRIIAARLRDAVEDEFPFALVTGPAGCSKTVTTRHFLRYVREQWPWLNTAWIHAQPNYEPNALLEALALNLYITRTRRFRDLLHTVHTQLSAKRMVAVVDEAQRMPRESFEVLKYLADETSSTFILICTEDFAPQIRRWRDIESRIGVVAEAEPVSPEELIEMPMLAGLPKASRQKIYELTGGVMRDVLRLVKQIDRTIARNADKGLSRATFTVKAVVAVSQKLNLAGGSQ</sequence>
<dbReference type="OrthoDB" id="8456465at2"/>
<accession>A0A511QX11</accession>
<reference evidence="2 3" key="1">
    <citation type="submission" date="2019-07" db="EMBL/GenBank/DDBJ databases">
        <title>Whole genome shotgun sequence of Meiothermus hypogaeus NBRC 106114.</title>
        <authorList>
            <person name="Hosoyama A."/>
            <person name="Uohara A."/>
            <person name="Ohji S."/>
            <person name="Ichikawa N."/>
        </authorList>
    </citation>
    <scope>NUCLEOTIDE SEQUENCE [LARGE SCALE GENOMIC DNA]</scope>
    <source>
        <strain evidence="2 3">NBRC 106114</strain>
    </source>
</reference>
<evidence type="ECO:0000313" key="3">
    <source>
        <dbReference type="Proteomes" id="UP000321197"/>
    </source>
</evidence>
<name>A0A511QX11_9DEIN</name>
<gene>
    <name evidence="2" type="ORF">MHY01S_00850</name>
</gene>
<proteinExistence type="predicted"/>
<dbReference type="RefSeq" id="WP_119340520.1">
    <property type="nucleotide sequence ID" value="NZ_BJXL01000001.1"/>
</dbReference>
<dbReference type="InterPro" id="IPR027417">
    <property type="entry name" value="P-loop_NTPase"/>
</dbReference>
<evidence type="ECO:0000313" key="2">
    <source>
        <dbReference type="EMBL" id="GEM81919.1"/>
    </source>
</evidence>
<dbReference type="GO" id="GO:0016887">
    <property type="term" value="F:ATP hydrolysis activity"/>
    <property type="evidence" value="ECO:0007669"/>
    <property type="project" value="InterPro"/>
</dbReference>
<dbReference type="EMBL" id="BJXL01000001">
    <property type="protein sequence ID" value="GEM81919.1"/>
    <property type="molecule type" value="Genomic_DNA"/>
</dbReference>
<dbReference type="Gene3D" id="3.40.50.300">
    <property type="entry name" value="P-loop containing nucleotide triphosphate hydrolases"/>
    <property type="match status" value="1"/>
</dbReference>
<dbReference type="Pfam" id="PF13401">
    <property type="entry name" value="AAA_22"/>
    <property type="match status" value="1"/>
</dbReference>
<feature type="domain" description="ORC1/DEAH AAA+ ATPase" evidence="1">
    <location>
        <begin position="58"/>
        <end position="173"/>
    </location>
</feature>
<evidence type="ECO:0000259" key="1">
    <source>
        <dbReference type="Pfam" id="PF13401"/>
    </source>
</evidence>
<dbReference type="AlphaFoldDB" id="A0A511QX11"/>
<protein>
    <recommendedName>
        <fullName evidence="1">ORC1/DEAH AAA+ ATPase domain-containing protein</fullName>
    </recommendedName>
</protein>
<dbReference type="Proteomes" id="UP000321197">
    <property type="component" value="Unassembled WGS sequence"/>
</dbReference>